<dbReference type="VEuPathDB" id="TriTrypDB:TvY486_0303990"/>
<keyword evidence="4 6" id="KW-1133">Transmembrane helix</keyword>
<name>G0TTE2_TRYVY</name>
<feature type="transmembrane region" description="Helical" evidence="6">
    <location>
        <begin position="204"/>
        <end position="225"/>
    </location>
</feature>
<keyword evidence="5 6" id="KW-0472">Membrane</keyword>
<dbReference type="Pfam" id="PF01988">
    <property type="entry name" value="VIT1"/>
    <property type="match status" value="1"/>
</dbReference>
<evidence type="ECO:0008006" key="8">
    <source>
        <dbReference type="Google" id="ProtNLM"/>
    </source>
</evidence>
<dbReference type="AlphaFoldDB" id="G0TTE2"/>
<accession>G0TTE2</accession>
<proteinExistence type="inferred from homology"/>
<reference evidence="7" key="1">
    <citation type="journal article" date="2012" name="Proc. Natl. Acad. Sci. U.S.A.">
        <title>Antigenic diversity is generated by distinct evolutionary mechanisms in African trypanosome species.</title>
        <authorList>
            <person name="Jackson A.P."/>
            <person name="Berry A."/>
            <person name="Aslett M."/>
            <person name="Allison H.C."/>
            <person name="Burton P."/>
            <person name="Vavrova-Anderson J."/>
            <person name="Brown R."/>
            <person name="Browne H."/>
            <person name="Corton N."/>
            <person name="Hauser H."/>
            <person name="Gamble J."/>
            <person name="Gilderthorp R."/>
            <person name="Marcello L."/>
            <person name="McQuillan J."/>
            <person name="Otto T.D."/>
            <person name="Quail M.A."/>
            <person name="Sanders M.J."/>
            <person name="van Tonder A."/>
            <person name="Ginger M.L."/>
            <person name="Field M.C."/>
            <person name="Barry J.D."/>
            <person name="Hertz-Fowler C."/>
            <person name="Berriman M."/>
        </authorList>
    </citation>
    <scope>NUCLEOTIDE SEQUENCE</scope>
    <source>
        <strain evidence="7">Y486</strain>
    </source>
</reference>
<dbReference type="EMBL" id="HE573019">
    <property type="protein sequence ID" value="CCC47223.1"/>
    <property type="molecule type" value="Genomic_DNA"/>
</dbReference>
<evidence type="ECO:0000256" key="3">
    <source>
        <dbReference type="ARBA" id="ARBA00022692"/>
    </source>
</evidence>
<feature type="transmembrane region" description="Helical" evidence="6">
    <location>
        <begin position="47"/>
        <end position="70"/>
    </location>
</feature>
<comment type="subcellular location">
    <subcellularLocation>
        <location evidence="1">Endomembrane system</location>
        <topology evidence="1">Multi-pass membrane protein</topology>
    </subcellularLocation>
</comment>
<organism evidence="7">
    <name type="scientific">Trypanosoma vivax (strain Y486)</name>
    <dbReference type="NCBI Taxonomy" id="1055687"/>
    <lineage>
        <taxon>Eukaryota</taxon>
        <taxon>Discoba</taxon>
        <taxon>Euglenozoa</taxon>
        <taxon>Kinetoplastea</taxon>
        <taxon>Metakinetoplastina</taxon>
        <taxon>Trypanosomatida</taxon>
        <taxon>Trypanosomatidae</taxon>
        <taxon>Trypanosoma</taxon>
        <taxon>Duttonella</taxon>
    </lineage>
</organism>
<evidence type="ECO:0000256" key="6">
    <source>
        <dbReference type="SAM" id="Phobius"/>
    </source>
</evidence>
<feature type="transmembrane region" description="Helical" evidence="6">
    <location>
        <begin position="76"/>
        <end position="98"/>
    </location>
</feature>
<evidence type="ECO:0000256" key="2">
    <source>
        <dbReference type="ARBA" id="ARBA00007049"/>
    </source>
</evidence>
<evidence type="ECO:0000256" key="4">
    <source>
        <dbReference type="ARBA" id="ARBA00022989"/>
    </source>
</evidence>
<gene>
    <name evidence="7" type="ORF">TVY486_0303990</name>
</gene>
<dbReference type="InterPro" id="IPR008217">
    <property type="entry name" value="Ccc1_fam"/>
</dbReference>
<evidence type="ECO:0000256" key="5">
    <source>
        <dbReference type="ARBA" id="ARBA00023136"/>
    </source>
</evidence>
<keyword evidence="3 6" id="KW-0812">Transmembrane</keyword>
<dbReference type="GO" id="GO:0005384">
    <property type="term" value="F:manganese ion transmembrane transporter activity"/>
    <property type="evidence" value="ECO:0007669"/>
    <property type="project" value="InterPro"/>
</dbReference>
<protein>
    <recommendedName>
        <fullName evidence="8">VIT family protein</fullName>
    </recommendedName>
</protein>
<comment type="similarity">
    <text evidence="2">Belongs to the CCC1 family.</text>
</comment>
<sequence>MEGNAITQSDVRRVFGDPARSRELHDRRMECFNVEIRQNSALRNRSLVVSSLVGLTSSAGVLGALCNTSLVEHGEAARSITLLVNATIGGIAIAYAVFRTLIFERVVYDIELKRELWEIDNHLGGEIQEMVAIYKAQGLSEDDATTITRIFAKHKSAFANLMREAIVDAAIPGTIGYTLGWMLPLFPLTIKCISVGQRELLSRCVLVIGTAAVSVAQSVVFYGSYLSVQRVAISMVWDLSATAILFGVARTAMGLLRG</sequence>
<dbReference type="GO" id="GO:0012505">
    <property type="term" value="C:endomembrane system"/>
    <property type="evidence" value="ECO:0007669"/>
    <property type="project" value="UniProtKB-SubCell"/>
</dbReference>
<evidence type="ECO:0000256" key="1">
    <source>
        <dbReference type="ARBA" id="ARBA00004127"/>
    </source>
</evidence>
<evidence type="ECO:0000313" key="7">
    <source>
        <dbReference type="EMBL" id="CCC47223.1"/>
    </source>
</evidence>
<feature type="transmembrane region" description="Helical" evidence="6">
    <location>
        <begin position="231"/>
        <end position="249"/>
    </location>
</feature>
<dbReference type="GO" id="GO:0030026">
    <property type="term" value="P:intracellular manganese ion homeostasis"/>
    <property type="evidence" value="ECO:0007669"/>
    <property type="project" value="InterPro"/>
</dbReference>